<comment type="subcellular location">
    <subcellularLocation>
        <location evidence="2">Membrane</location>
        <topology evidence="2">Multi-pass membrane protein</topology>
    </subcellularLocation>
</comment>
<dbReference type="PIRSF" id="PIRSF000178">
    <property type="entry name" value="SDH_cyt_b560"/>
    <property type="match status" value="1"/>
</dbReference>
<feature type="binding site" description="axial binding residue" evidence="12">
    <location>
        <position position="88"/>
    </location>
    <ligand>
        <name>heme</name>
        <dbReference type="ChEBI" id="CHEBI:30413"/>
        <note>ligand shared with second transmembrane subunit</note>
    </ligand>
    <ligandPart>
        <name>Fe</name>
        <dbReference type="ChEBI" id="CHEBI:18248"/>
    </ligandPart>
</feature>
<dbReference type="EMBL" id="NHON01000068">
    <property type="protein sequence ID" value="OWJ64114.1"/>
    <property type="molecule type" value="Genomic_DNA"/>
</dbReference>
<dbReference type="InterPro" id="IPR000701">
    <property type="entry name" value="SuccDH_FuR_B_TM-su"/>
</dbReference>
<keyword evidence="7 12" id="KW-0479">Metal-binding</keyword>
<dbReference type="PROSITE" id="PS01001">
    <property type="entry name" value="SDH_CYT_2"/>
    <property type="match status" value="1"/>
</dbReference>
<keyword evidence="9 12" id="KW-0408">Iron</keyword>
<dbReference type="RefSeq" id="WP_088154613.1">
    <property type="nucleotide sequence ID" value="NZ_NHON01000068.1"/>
</dbReference>
<evidence type="ECO:0000256" key="10">
    <source>
        <dbReference type="ARBA" id="ARBA00023136"/>
    </source>
</evidence>
<keyword evidence="8 13" id="KW-1133">Transmembrane helix</keyword>
<comment type="caution">
    <text evidence="14">The sequence shown here is derived from an EMBL/GenBank/DDBJ whole genome shotgun (WGS) entry which is preliminary data.</text>
</comment>
<sequence length="135" mass="14754">MSASEAVPQKRPRPLSPHLQIYRPQISSALSIFHRGTGIALSIGTLLLAWWVIAAAAGPEAFAAAQWFIGSWLGLLMLFGWTASLFYHLCAGIRHLAWDAGWGYDLPTMHRTGYAVLIGTAVLTVLAWIIGLVVW</sequence>
<comment type="cofactor">
    <cofactor evidence="12">
        <name>heme</name>
        <dbReference type="ChEBI" id="CHEBI:30413"/>
    </cofactor>
    <text evidence="12">The heme is bound between the two transmembrane subunits.</text>
</comment>
<dbReference type="InterPro" id="IPR034804">
    <property type="entry name" value="SQR/QFR_C/D"/>
</dbReference>
<evidence type="ECO:0000313" key="15">
    <source>
        <dbReference type="Proteomes" id="UP000196655"/>
    </source>
</evidence>
<dbReference type="PANTHER" id="PTHR10978">
    <property type="entry name" value="SUCCINATE DEHYDROGENASE CYTOCHROME B560 SUBUNIT"/>
    <property type="match status" value="1"/>
</dbReference>
<evidence type="ECO:0000256" key="5">
    <source>
        <dbReference type="ARBA" id="ARBA00022617"/>
    </source>
</evidence>
<dbReference type="GO" id="GO:0046872">
    <property type="term" value="F:metal ion binding"/>
    <property type="evidence" value="ECO:0007669"/>
    <property type="project" value="UniProtKB-KW"/>
</dbReference>
<dbReference type="SUPFAM" id="SSF81343">
    <property type="entry name" value="Fumarate reductase respiratory complex transmembrane subunits"/>
    <property type="match status" value="1"/>
</dbReference>
<accession>A0A211ZG18</accession>
<feature type="transmembrane region" description="Helical" evidence="13">
    <location>
        <begin position="112"/>
        <end position="134"/>
    </location>
</feature>
<dbReference type="PROSITE" id="PS01000">
    <property type="entry name" value="SDH_CYT_1"/>
    <property type="match status" value="1"/>
</dbReference>
<keyword evidence="15" id="KW-1185">Reference proteome</keyword>
<evidence type="ECO:0000256" key="8">
    <source>
        <dbReference type="ARBA" id="ARBA00022989"/>
    </source>
</evidence>
<comment type="subunit">
    <text evidence="11">Part of an enzyme complex containing four subunits: a flavoprotein, an iron-sulfur protein, plus two membrane-anchoring proteins, SdhC and SdhD. The complex can form homotrimers.</text>
</comment>
<evidence type="ECO:0000256" key="2">
    <source>
        <dbReference type="ARBA" id="ARBA00004141"/>
    </source>
</evidence>
<comment type="similarity">
    <text evidence="3">Belongs to the cytochrome b560 family.</text>
</comment>
<evidence type="ECO:0000313" key="14">
    <source>
        <dbReference type="EMBL" id="OWJ64114.1"/>
    </source>
</evidence>
<evidence type="ECO:0000256" key="6">
    <source>
        <dbReference type="ARBA" id="ARBA00022692"/>
    </source>
</evidence>
<organism evidence="14 15">
    <name type="scientific">Inquilinus limosus</name>
    <dbReference type="NCBI Taxonomy" id="171674"/>
    <lineage>
        <taxon>Bacteria</taxon>
        <taxon>Pseudomonadati</taxon>
        <taxon>Pseudomonadota</taxon>
        <taxon>Alphaproteobacteria</taxon>
        <taxon>Rhodospirillales</taxon>
        <taxon>Rhodospirillaceae</taxon>
        <taxon>Inquilinus</taxon>
    </lineage>
</organism>
<dbReference type="Proteomes" id="UP000196655">
    <property type="component" value="Unassembled WGS sequence"/>
</dbReference>
<evidence type="ECO:0000256" key="11">
    <source>
        <dbReference type="ARBA" id="ARBA00025912"/>
    </source>
</evidence>
<feature type="transmembrane region" description="Helical" evidence="13">
    <location>
        <begin position="65"/>
        <end position="91"/>
    </location>
</feature>
<dbReference type="AlphaFoldDB" id="A0A211ZG18"/>
<evidence type="ECO:0000256" key="4">
    <source>
        <dbReference type="ARBA" id="ARBA00020076"/>
    </source>
</evidence>
<dbReference type="NCBIfam" id="TIGR02970">
    <property type="entry name" value="succ_dehyd_cytB"/>
    <property type="match status" value="1"/>
</dbReference>
<proteinExistence type="inferred from homology"/>
<evidence type="ECO:0000256" key="1">
    <source>
        <dbReference type="ARBA" id="ARBA00004050"/>
    </source>
</evidence>
<evidence type="ECO:0000256" key="12">
    <source>
        <dbReference type="PIRSR" id="PIRSR000178-1"/>
    </source>
</evidence>
<dbReference type="STRING" id="1122125.GCA_000423185_00142"/>
<name>A0A211ZG18_9PROT</name>
<comment type="function">
    <text evidence="1">Membrane-anchoring subunit of succinate dehydrogenase (SDH).</text>
</comment>
<dbReference type="GO" id="GO:0006099">
    <property type="term" value="P:tricarboxylic acid cycle"/>
    <property type="evidence" value="ECO:0007669"/>
    <property type="project" value="InterPro"/>
</dbReference>
<feature type="transmembrane region" description="Helical" evidence="13">
    <location>
        <begin position="32"/>
        <end position="53"/>
    </location>
</feature>
<keyword evidence="10 13" id="KW-0472">Membrane</keyword>
<evidence type="ECO:0000256" key="13">
    <source>
        <dbReference type="SAM" id="Phobius"/>
    </source>
</evidence>
<dbReference type="Gene3D" id="1.20.1300.10">
    <property type="entry name" value="Fumarate reductase/succinate dehydrogenase, transmembrane subunit"/>
    <property type="match status" value="1"/>
</dbReference>
<reference evidence="15" key="1">
    <citation type="submission" date="2017-05" db="EMBL/GenBank/DDBJ databases">
        <authorList>
            <person name="Macchi M."/>
            <person name="Festa S."/>
            <person name="Coppotelli B.M."/>
            <person name="Morelli I.S."/>
        </authorList>
    </citation>
    <scope>NUCLEOTIDE SEQUENCE [LARGE SCALE GENOMIC DNA]</scope>
    <source>
        <strain evidence="15">I</strain>
    </source>
</reference>
<dbReference type="InterPro" id="IPR018495">
    <property type="entry name" value="Succ_DH_cyt_bsu_CS"/>
</dbReference>
<dbReference type="CDD" id="cd03499">
    <property type="entry name" value="SQR_TypeC_SdhC"/>
    <property type="match status" value="1"/>
</dbReference>
<evidence type="ECO:0000256" key="7">
    <source>
        <dbReference type="ARBA" id="ARBA00022723"/>
    </source>
</evidence>
<protein>
    <recommendedName>
        <fullName evidence="4">Succinate dehydrogenase cytochrome b556 subunit</fullName>
    </recommendedName>
</protein>
<keyword evidence="6 13" id="KW-0812">Transmembrane</keyword>
<evidence type="ECO:0000256" key="3">
    <source>
        <dbReference type="ARBA" id="ARBA00007244"/>
    </source>
</evidence>
<dbReference type="Pfam" id="PF01127">
    <property type="entry name" value="Sdh_cyt"/>
    <property type="match status" value="1"/>
</dbReference>
<evidence type="ECO:0000256" key="9">
    <source>
        <dbReference type="ARBA" id="ARBA00023004"/>
    </source>
</evidence>
<dbReference type="PANTHER" id="PTHR10978:SF5">
    <property type="entry name" value="SUCCINATE DEHYDROGENASE CYTOCHROME B560 SUBUNIT, MITOCHONDRIAL"/>
    <property type="match status" value="1"/>
</dbReference>
<dbReference type="GO" id="GO:0016020">
    <property type="term" value="C:membrane"/>
    <property type="evidence" value="ECO:0007669"/>
    <property type="project" value="UniProtKB-SubCell"/>
</dbReference>
<gene>
    <name evidence="14" type="ORF">BWR60_26455</name>
</gene>
<dbReference type="InterPro" id="IPR014314">
    <property type="entry name" value="Succ_DH_cytb556"/>
</dbReference>
<dbReference type="OrthoDB" id="9799441at2"/>
<keyword evidence="5 12" id="KW-0349">Heme</keyword>
<dbReference type="GO" id="GO:0009055">
    <property type="term" value="F:electron transfer activity"/>
    <property type="evidence" value="ECO:0007669"/>
    <property type="project" value="InterPro"/>
</dbReference>